<proteinExistence type="inferred from homology"/>
<evidence type="ECO:0000256" key="3">
    <source>
        <dbReference type="ARBA" id="ARBA00022801"/>
    </source>
</evidence>
<keyword evidence="7" id="KW-1185">Reference proteome</keyword>
<dbReference type="SUPFAM" id="SSF75005">
    <property type="entry name" value="Arabinanase/levansucrase/invertase"/>
    <property type="match status" value="1"/>
</dbReference>
<protein>
    <submittedName>
        <fullName evidence="6">Arabinan endo-1,5-alpha-L-arabinosidase</fullName>
        <ecNumber evidence="6">3.2.1.99</ecNumber>
    </submittedName>
</protein>
<evidence type="ECO:0000256" key="1">
    <source>
        <dbReference type="ARBA" id="ARBA00004834"/>
    </source>
</evidence>
<dbReference type="Gene3D" id="2.115.10.20">
    <property type="entry name" value="Glycosyl hydrolase domain, family 43"/>
    <property type="match status" value="1"/>
</dbReference>
<dbReference type="InterPro" id="IPR023296">
    <property type="entry name" value="Glyco_hydro_beta-prop_sf"/>
</dbReference>
<evidence type="ECO:0000313" key="7">
    <source>
        <dbReference type="Proteomes" id="UP001264980"/>
    </source>
</evidence>
<comment type="similarity">
    <text evidence="2 5">Belongs to the glycosyl hydrolase 43 family.</text>
</comment>
<reference evidence="6 7" key="1">
    <citation type="submission" date="2023-07" db="EMBL/GenBank/DDBJ databases">
        <title>Sorghum-associated microbial communities from plants grown in Nebraska, USA.</title>
        <authorList>
            <person name="Schachtman D."/>
        </authorList>
    </citation>
    <scope>NUCLEOTIDE SEQUENCE [LARGE SCALE GENOMIC DNA]</scope>
    <source>
        <strain evidence="6 7">BE57</strain>
    </source>
</reference>
<evidence type="ECO:0000313" key="6">
    <source>
        <dbReference type="EMBL" id="MDR6803676.1"/>
    </source>
</evidence>
<dbReference type="InterPro" id="IPR006710">
    <property type="entry name" value="Glyco_hydro_43"/>
</dbReference>
<gene>
    <name evidence="6" type="ORF">J2W84_000713</name>
</gene>
<dbReference type="Pfam" id="PF04616">
    <property type="entry name" value="Glyco_hydro_43"/>
    <property type="match status" value="1"/>
</dbReference>
<organism evidence="6 7">
    <name type="scientific">Dyadobacter fermentans</name>
    <dbReference type="NCBI Taxonomy" id="94254"/>
    <lineage>
        <taxon>Bacteria</taxon>
        <taxon>Pseudomonadati</taxon>
        <taxon>Bacteroidota</taxon>
        <taxon>Cytophagia</taxon>
        <taxon>Cytophagales</taxon>
        <taxon>Spirosomataceae</taxon>
        <taxon>Dyadobacter</taxon>
    </lineage>
</organism>
<accession>A0ABU1QRC0</accession>
<dbReference type="PANTHER" id="PTHR43301">
    <property type="entry name" value="ARABINAN ENDO-1,5-ALPHA-L-ARABINOSIDASE"/>
    <property type="match status" value="1"/>
</dbReference>
<dbReference type="RefSeq" id="WP_309981085.1">
    <property type="nucleotide sequence ID" value="NZ_JAVDTI010000001.1"/>
</dbReference>
<comment type="pathway">
    <text evidence="1">Glycan metabolism; L-arabinan degradation.</text>
</comment>
<dbReference type="InterPro" id="IPR050727">
    <property type="entry name" value="GH43_arabinanases"/>
</dbReference>
<keyword evidence="3 5" id="KW-0378">Hydrolase</keyword>
<evidence type="ECO:0000256" key="5">
    <source>
        <dbReference type="RuleBase" id="RU361187"/>
    </source>
</evidence>
<comment type="caution">
    <text evidence="6">The sequence shown here is derived from an EMBL/GenBank/DDBJ whole genome shotgun (WGS) entry which is preliminary data.</text>
</comment>
<dbReference type="GO" id="GO:0046558">
    <property type="term" value="F:arabinan endo-1,5-alpha-L-arabinosidase activity"/>
    <property type="evidence" value="ECO:0007669"/>
    <property type="project" value="UniProtKB-EC"/>
</dbReference>
<dbReference type="EMBL" id="JAVDTI010000001">
    <property type="protein sequence ID" value="MDR6803676.1"/>
    <property type="molecule type" value="Genomic_DNA"/>
</dbReference>
<name>A0ABU1QRC0_9BACT</name>
<dbReference type="PANTHER" id="PTHR43301:SF3">
    <property type="entry name" value="ARABINAN ENDO-1,5-ALPHA-L-ARABINOSIDASE A-RELATED"/>
    <property type="match status" value="1"/>
</dbReference>
<dbReference type="EC" id="3.2.1.99" evidence="6"/>
<evidence type="ECO:0000256" key="2">
    <source>
        <dbReference type="ARBA" id="ARBA00009865"/>
    </source>
</evidence>
<dbReference type="Proteomes" id="UP001264980">
    <property type="component" value="Unassembled WGS sequence"/>
</dbReference>
<keyword evidence="4 5" id="KW-0326">Glycosidase</keyword>
<sequence length="366" mass="40420">MIRPLLSLLLPLILTCPRLDSPGLDRPGLDSPGVDTPGVDTPGLGDKEYKNPVFEPILADPTVVKGDDGYFYAYGTQDDWGDGHGSRLIPIVRSKDLVHWDYVKEAFTAKPAWKEKGGIWAPDVVKVNGKYHMYYAYSTWGDVNPGVGLAIADSPAGPFVDQGKLFNSADVEVPNSIDPFYLEADGKKYVFWGSFSDKPTQGTYGVELSADGKSVTDLSKKFKVAAGDFEAVMIQKKGDYYYFLGSKESCCEFEKSRYHVRMGRSKSLFGPFVDQEGKDLKERGTGTMLLHGNDVYAGPGHNARWITDDAGADWLLYHAISKAEPRVSSGANRRVLMLDKLTWKNGWPEISNAEPSIESRPAPLFK</sequence>
<dbReference type="CDD" id="cd18616">
    <property type="entry name" value="GH43_ABN-like"/>
    <property type="match status" value="1"/>
</dbReference>
<evidence type="ECO:0000256" key="4">
    <source>
        <dbReference type="ARBA" id="ARBA00023295"/>
    </source>
</evidence>